<dbReference type="InterPro" id="IPR029468">
    <property type="entry name" value="O-ag_pol_Wzy"/>
</dbReference>
<feature type="transmembrane region" description="Helical" evidence="1">
    <location>
        <begin position="127"/>
        <end position="148"/>
    </location>
</feature>
<dbReference type="AlphaFoldDB" id="A0A157R1G0"/>
<feature type="transmembrane region" description="Helical" evidence="1">
    <location>
        <begin position="194"/>
        <end position="212"/>
    </location>
</feature>
<dbReference type="RefSeq" id="WP_066418951.1">
    <property type="nucleotide sequence ID" value="NZ_FKBS01000025.1"/>
</dbReference>
<feature type="transmembrane region" description="Helical" evidence="1">
    <location>
        <begin position="370"/>
        <end position="391"/>
    </location>
</feature>
<feature type="transmembrane region" description="Helical" evidence="1">
    <location>
        <begin position="277"/>
        <end position="294"/>
    </location>
</feature>
<evidence type="ECO:0000313" key="2">
    <source>
        <dbReference type="EMBL" id="SAI51790.1"/>
    </source>
</evidence>
<dbReference type="Pfam" id="PF14296">
    <property type="entry name" value="O-ag_pol_Wzy"/>
    <property type="match status" value="1"/>
</dbReference>
<protein>
    <recommendedName>
        <fullName evidence="4">O-antigen polysaccharide polymerase Wzy</fullName>
    </recommendedName>
</protein>
<feature type="transmembrane region" description="Helical" evidence="1">
    <location>
        <begin position="95"/>
        <end position="115"/>
    </location>
</feature>
<keyword evidence="1" id="KW-1133">Transmembrane helix</keyword>
<organism evidence="2 3">
    <name type="scientific">Bordetella ansorpii</name>
    <dbReference type="NCBI Taxonomy" id="288768"/>
    <lineage>
        <taxon>Bacteria</taxon>
        <taxon>Pseudomonadati</taxon>
        <taxon>Pseudomonadota</taxon>
        <taxon>Betaproteobacteria</taxon>
        <taxon>Burkholderiales</taxon>
        <taxon>Alcaligenaceae</taxon>
        <taxon>Bordetella</taxon>
    </lineage>
</organism>
<feature type="transmembrane region" description="Helical" evidence="1">
    <location>
        <begin position="420"/>
        <end position="439"/>
    </location>
</feature>
<feature type="transmembrane region" description="Helical" evidence="1">
    <location>
        <begin position="168"/>
        <end position="187"/>
    </location>
</feature>
<dbReference type="Proteomes" id="UP000077037">
    <property type="component" value="Unassembled WGS sequence"/>
</dbReference>
<feature type="transmembrane region" description="Helical" evidence="1">
    <location>
        <begin position="301"/>
        <end position="322"/>
    </location>
</feature>
<proteinExistence type="predicted"/>
<gene>
    <name evidence="2" type="ORF">SAMEA1982600_04344</name>
</gene>
<feature type="transmembrane region" description="Helical" evidence="1">
    <location>
        <begin position="398"/>
        <end position="414"/>
    </location>
</feature>
<feature type="transmembrane region" description="Helical" evidence="1">
    <location>
        <begin position="7"/>
        <end position="24"/>
    </location>
</feature>
<accession>A0A157R1G0</accession>
<sequence length="467" mass="52093">MTAYLRAVAILLALANLALIIWPLPALQEIVLMATIGLFILHCSQVGTRWLNPFFLFSLTATMFLAGRFLGAQIVDYLDYNRADWFIYGLIEPDELSIALGAIGLFLSGVMLPLPRFSPLAVDRNEGFRRYSTALAIVLLPFFLYRALENLRIYQAGSYLDLYLGSSPGGPLYNLGGWFIIAVFAVLASRPRLIYILVFFMLGMAFCVFESITGARGIPLAYLIMLCWLAVTTLRIRVPFWGFAASLVVLVLFADFLGRSRVGLATDFDPLLISRSVVNFLYSQGTTLLFMVGVTENLDKFSWIDALGSTFALFMDMARALFPWHDADSMRIFGVETLSLSHRVASLTNPKMYDAGMGIGGSAVGEAMLYSIYVGPWIAGVFTGCIMRWLYAIAHRGAPGLFFFSYTFSFLLLVPRETQLYFIVPAIKALIFLAAFWLLKKVDDKLRHRRLPKRHGDRADVSPGTPA</sequence>
<dbReference type="EMBL" id="FKBS01000025">
    <property type="protein sequence ID" value="SAI51790.1"/>
    <property type="molecule type" value="Genomic_DNA"/>
</dbReference>
<evidence type="ECO:0000313" key="3">
    <source>
        <dbReference type="Proteomes" id="UP000077037"/>
    </source>
</evidence>
<name>A0A157R1G0_9BORD</name>
<feature type="transmembrane region" description="Helical" evidence="1">
    <location>
        <begin position="241"/>
        <end position="257"/>
    </location>
</feature>
<feature type="transmembrane region" description="Helical" evidence="1">
    <location>
        <begin position="54"/>
        <end position="75"/>
    </location>
</feature>
<keyword evidence="1" id="KW-0472">Membrane</keyword>
<feature type="transmembrane region" description="Helical" evidence="1">
    <location>
        <begin position="218"/>
        <end position="234"/>
    </location>
</feature>
<reference evidence="2 3" key="1">
    <citation type="submission" date="2016-03" db="EMBL/GenBank/DDBJ databases">
        <authorList>
            <consortium name="Pathogen Informatics"/>
        </authorList>
    </citation>
    <scope>NUCLEOTIDE SEQUENCE [LARGE SCALE GENOMIC DNA]</scope>
    <source>
        <strain evidence="2 3">NCTC13364</strain>
    </source>
</reference>
<keyword evidence="1" id="KW-0812">Transmembrane</keyword>
<evidence type="ECO:0008006" key="4">
    <source>
        <dbReference type="Google" id="ProtNLM"/>
    </source>
</evidence>
<dbReference type="OrthoDB" id="8970396at2"/>
<feature type="transmembrane region" description="Helical" evidence="1">
    <location>
        <begin position="30"/>
        <end position="47"/>
    </location>
</feature>
<evidence type="ECO:0000256" key="1">
    <source>
        <dbReference type="SAM" id="Phobius"/>
    </source>
</evidence>